<dbReference type="Gene3D" id="3.30.160.60">
    <property type="entry name" value="Classic Zinc Finger"/>
    <property type="match status" value="1"/>
</dbReference>
<dbReference type="AlphaFoldDB" id="A0A8S3UTZ4"/>
<evidence type="ECO:0000313" key="4">
    <source>
        <dbReference type="Proteomes" id="UP000683360"/>
    </source>
</evidence>
<dbReference type="Pfam" id="PF13842">
    <property type="entry name" value="zf-Tnp_2"/>
    <property type="match status" value="1"/>
</dbReference>
<keyword evidence="1" id="KW-0479">Metal-binding</keyword>
<dbReference type="PROSITE" id="PS50157">
    <property type="entry name" value="ZINC_FINGER_C2H2_2"/>
    <property type="match status" value="1"/>
</dbReference>
<dbReference type="PROSITE" id="PS00028">
    <property type="entry name" value="ZINC_FINGER_C2H2_1"/>
    <property type="match status" value="1"/>
</dbReference>
<keyword evidence="4" id="KW-1185">Reference proteome</keyword>
<protein>
    <recommendedName>
        <fullName evidence="2">C2H2-type domain-containing protein</fullName>
    </recommendedName>
</protein>
<sequence length="905" mass="102630">MHDGETGSFEQCIVCGKLFHGQSRLITHMRCHSEEKTFVWWGQDKSLGPVAVWNVSDGVWNREKETDMAQSKFHVQLMETPQPGSHNLIPLNTASNKPCALCKKNNIRTATGLPTKTYYKCDTCNVCLCRPQVRDCFVFLVLSGILSLEEIQYSPKHDEHNEQSKSKQAGHSQAPDCDLNVVMTEISALHETGSKQIPSPLKVPKMERSLIQDDDVPRSILSPQHRLVHNQGGRALTCLYCKLTGCKTDKGYSVRSYYRCESCDAALCSSGSRNCYNLFHEFLKRTRSSKNRKVTSRPVILHQLVYTEEKRLRKCVYCHFKNARTYSGHAVTSYFQCQACGVALCKTMRNCFGDFHKHIEERGWNDFNTGTGRRRLSGSWIKSEPLTTATVQSDSISSVDTGSHETPEYTYCIKAYNVGGSQQDVLVFSSTRALSGMGHMLMNNPEGKAKACVYCLTNNIKSKAEPLFQRYSNVFGHRPHAYSNASWEKLKSLGHYITHTDDLGGILTNHNDRMAEIDAWNILGHVPGDAPVVFDVTTDYQQRVWKKYQQQKLASIGHPIVDTFSKRKKICVQCLKHDIRSPKGERVRVRQQCGTCAAPLCIGYRDCFVEYHRTLLEQTSSGTFAWDNKSDSVSDISQSIGMSEMNQILQEHEAMDGHKLVPMETNRRKRCRYCQKRKLRTAAGGIAETAYQCQACLVPLCPGIRTGRNCFSKYHLEFVIPAFDFFMAGHKDCENMKSPCVNRERYPLPGHKPRSPLSPQGHHLVTTDGYKQKPCRYCSAIGRRTSTGNTIWTRELTLRYLLGLKTSVRCKYHTIPTTTKICTEEWSSQINHLKFLDTRACQMKDINKRNACIVVSITTRLGQGCLFLPDTSAEPVRFRYVNLKRLKGCASKPTMIHLLKLKEES</sequence>
<name>A0A8S3UTZ4_MYTED</name>
<accession>A0A8S3UTZ4</accession>
<proteinExistence type="predicted"/>
<gene>
    <name evidence="3" type="ORF">MEDL_57784</name>
</gene>
<reference evidence="3" key="1">
    <citation type="submission" date="2021-03" db="EMBL/GenBank/DDBJ databases">
        <authorList>
            <person name="Bekaert M."/>
        </authorList>
    </citation>
    <scope>NUCLEOTIDE SEQUENCE</scope>
</reference>
<evidence type="ECO:0000259" key="2">
    <source>
        <dbReference type="PROSITE" id="PS50157"/>
    </source>
</evidence>
<keyword evidence="1" id="KW-0863">Zinc-finger</keyword>
<comment type="caution">
    <text evidence="3">The sequence shown here is derived from an EMBL/GenBank/DDBJ whole genome shotgun (WGS) entry which is preliminary data.</text>
</comment>
<dbReference type="InterPro" id="IPR036236">
    <property type="entry name" value="Znf_C2H2_sf"/>
</dbReference>
<dbReference type="GO" id="GO:0008270">
    <property type="term" value="F:zinc ion binding"/>
    <property type="evidence" value="ECO:0007669"/>
    <property type="project" value="UniProtKB-KW"/>
</dbReference>
<dbReference type="InterPro" id="IPR013087">
    <property type="entry name" value="Znf_C2H2_type"/>
</dbReference>
<organism evidence="3 4">
    <name type="scientific">Mytilus edulis</name>
    <name type="common">Blue mussel</name>
    <dbReference type="NCBI Taxonomy" id="6550"/>
    <lineage>
        <taxon>Eukaryota</taxon>
        <taxon>Metazoa</taxon>
        <taxon>Spiralia</taxon>
        <taxon>Lophotrochozoa</taxon>
        <taxon>Mollusca</taxon>
        <taxon>Bivalvia</taxon>
        <taxon>Autobranchia</taxon>
        <taxon>Pteriomorphia</taxon>
        <taxon>Mytilida</taxon>
        <taxon>Mytiloidea</taxon>
        <taxon>Mytilidae</taxon>
        <taxon>Mytilinae</taxon>
        <taxon>Mytilus</taxon>
    </lineage>
</organism>
<dbReference type="SUPFAM" id="SSF57667">
    <property type="entry name" value="beta-beta-alpha zinc fingers"/>
    <property type="match status" value="1"/>
</dbReference>
<evidence type="ECO:0000256" key="1">
    <source>
        <dbReference type="PROSITE-ProRule" id="PRU00042"/>
    </source>
</evidence>
<dbReference type="OrthoDB" id="10437872at2759"/>
<dbReference type="InterPro" id="IPR032718">
    <property type="entry name" value="PGBD4_Znf_C"/>
</dbReference>
<dbReference type="Proteomes" id="UP000683360">
    <property type="component" value="Unassembled WGS sequence"/>
</dbReference>
<keyword evidence="1" id="KW-0862">Zinc</keyword>
<feature type="domain" description="C2H2-type" evidence="2">
    <location>
        <begin position="10"/>
        <end position="37"/>
    </location>
</feature>
<evidence type="ECO:0000313" key="3">
    <source>
        <dbReference type="EMBL" id="CAG2245802.1"/>
    </source>
</evidence>
<dbReference type="EMBL" id="CAJPWZ010002786">
    <property type="protein sequence ID" value="CAG2245802.1"/>
    <property type="molecule type" value="Genomic_DNA"/>
</dbReference>